<keyword evidence="5 7" id="KW-0378">Hydrolase</keyword>
<evidence type="ECO:0000256" key="3">
    <source>
        <dbReference type="ARBA" id="ARBA00006759"/>
    </source>
</evidence>
<protein>
    <recommendedName>
        <fullName evidence="7">Hydroxyacylglutathione hydrolase</fullName>
        <ecNumber evidence="7">3.1.2.6</ecNumber>
    </recommendedName>
    <alternativeName>
        <fullName evidence="7">Glyoxalase II</fullName>
        <shortName evidence="7">Glx II</shortName>
    </alternativeName>
</protein>
<feature type="binding site" evidence="7">
    <location>
        <position position="56"/>
    </location>
    <ligand>
        <name>Zn(2+)</name>
        <dbReference type="ChEBI" id="CHEBI:29105"/>
        <label>2</label>
    </ligand>
</feature>
<dbReference type="InterPro" id="IPR036866">
    <property type="entry name" value="RibonucZ/Hydroxyglut_hydro"/>
</dbReference>
<dbReference type="RefSeq" id="WP_152146890.1">
    <property type="nucleotide sequence ID" value="NZ_JAFNAA010000012.1"/>
</dbReference>
<proteinExistence type="inferred from homology"/>
<comment type="subunit">
    <text evidence="7">Monomer.</text>
</comment>
<feature type="domain" description="Metallo-beta-lactamase" evidence="8">
    <location>
        <begin position="10"/>
        <end position="166"/>
    </location>
</feature>
<dbReference type="GO" id="GO:0019243">
    <property type="term" value="P:methylglyoxal catabolic process to D-lactate via S-lactoyl-glutathione"/>
    <property type="evidence" value="ECO:0007669"/>
    <property type="project" value="UniProtKB-UniRule"/>
</dbReference>
<dbReference type="AlphaFoldDB" id="A0A8I2B2G9"/>
<evidence type="ECO:0000313" key="10">
    <source>
        <dbReference type="Proteomes" id="UP000664658"/>
    </source>
</evidence>
<feature type="binding site" evidence="7">
    <location>
        <position position="166"/>
    </location>
    <ligand>
        <name>Zn(2+)</name>
        <dbReference type="ChEBI" id="CHEBI:29105"/>
        <label>2</label>
    </ligand>
</feature>
<evidence type="ECO:0000256" key="4">
    <source>
        <dbReference type="ARBA" id="ARBA00022723"/>
    </source>
</evidence>
<dbReference type="GO" id="GO:0004416">
    <property type="term" value="F:hydroxyacylglutathione hydrolase activity"/>
    <property type="evidence" value="ECO:0007669"/>
    <property type="project" value="UniProtKB-UniRule"/>
</dbReference>
<comment type="catalytic activity">
    <reaction evidence="1 7">
        <text>an S-(2-hydroxyacyl)glutathione + H2O = a 2-hydroxy carboxylate + glutathione + H(+)</text>
        <dbReference type="Rhea" id="RHEA:21864"/>
        <dbReference type="ChEBI" id="CHEBI:15377"/>
        <dbReference type="ChEBI" id="CHEBI:15378"/>
        <dbReference type="ChEBI" id="CHEBI:57925"/>
        <dbReference type="ChEBI" id="CHEBI:58896"/>
        <dbReference type="ChEBI" id="CHEBI:71261"/>
        <dbReference type="EC" id="3.1.2.6"/>
    </reaction>
</comment>
<sequence>MLLSIPALTDNYIWLFCRDQQQAVVVDPGEAEPVLRVLSQQQLNLHAILLTHHHGDHTAGVETLRRHYPNVLVIGPQETAAVQPTHLVQGGETVTLADADQQWQVIATPGHTLGHVCYYADGILFCGDTLFSIGCGRLFEGSAEQMYDSLQRLSQLPDSTLVCAAHEYTAANLRFACHLEPENPALNDYAQDVATLRHQHLPTLPSTLRREKALNPFLRCHAPSLRNALQKSGKNPSESSIFAQLRALKDQF</sequence>
<dbReference type="GO" id="GO:0046872">
    <property type="term" value="F:metal ion binding"/>
    <property type="evidence" value="ECO:0007669"/>
    <property type="project" value="UniProtKB-KW"/>
</dbReference>
<dbReference type="UniPathway" id="UPA00619">
    <property type="reaction ID" value="UER00676"/>
</dbReference>
<dbReference type="NCBIfam" id="TIGR03413">
    <property type="entry name" value="GSH_gloB"/>
    <property type="match status" value="1"/>
</dbReference>
<feature type="binding site" evidence="7">
    <location>
        <position position="111"/>
    </location>
    <ligand>
        <name>Zn(2+)</name>
        <dbReference type="ChEBI" id="CHEBI:29105"/>
        <label>1</label>
    </ligand>
</feature>
<dbReference type="EMBL" id="JAFNAA010000012">
    <property type="protein sequence ID" value="MBO1108879.1"/>
    <property type="molecule type" value="Genomic_DNA"/>
</dbReference>
<feature type="binding site" evidence="7">
    <location>
        <position position="54"/>
    </location>
    <ligand>
        <name>Zn(2+)</name>
        <dbReference type="ChEBI" id="CHEBI:29105"/>
        <label>1</label>
    </ligand>
</feature>
<evidence type="ECO:0000256" key="2">
    <source>
        <dbReference type="ARBA" id="ARBA00004963"/>
    </source>
</evidence>
<evidence type="ECO:0000313" key="9">
    <source>
        <dbReference type="EMBL" id="MBO1108879.1"/>
    </source>
</evidence>
<dbReference type="Pfam" id="PF16123">
    <property type="entry name" value="HAGH_C"/>
    <property type="match status" value="1"/>
</dbReference>
<evidence type="ECO:0000256" key="5">
    <source>
        <dbReference type="ARBA" id="ARBA00022801"/>
    </source>
</evidence>
<evidence type="ECO:0000256" key="7">
    <source>
        <dbReference type="HAMAP-Rule" id="MF_01374"/>
    </source>
</evidence>
<dbReference type="CDD" id="cd07723">
    <property type="entry name" value="hydroxyacylglutathione_hydrolase_MBL-fold"/>
    <property type="match status" value="1"/>
</dbReference>
<dbReference type="PANTHER" id="PTHR43705:SF1">
    <property type="entry name" value="HYDROXYACYLGLUTATHIONE HYDROLASE GLOB"/>
    <property type="match status" value="1"/>
</dbReference>
<evidence type="ECO:0000256" key="1">
    <source>
        <dbReference type="ARBA" id="ARBA00001623"/>
    </source>
</evidence>
<comment type="similarity">
    <text evidence="3 7">Belongs to the metallo-beta-lactamase superfamily. Glyoxalase II family.</text>
</comment>
<dbReference type="SUPFAM" id="SSF56281">
    <property type="entry name" value="Metallo-hydrolase/oxidoreductase"/>
    <property type="match status" value="1"/>
</dbReference>
<gene>
    <name evidence="7 9" type="primary">gloB</name>
    <name evidence="9" type="ORF">J2R62_11755</name>
</gene>
<comment type="function">
    <text evidence="7">Thiolesterase that catalyzes the hydrolysis of S-D-lactoyl-glutathione to form glutathione and D-lactic acid.</text>
</comment>
<dbReference type="InterPro" id="IPR001279">
    <property type="entry name" value="Metallo-B-lactamas"/>
</dbReference>
<dbReference type="InterPro" id="IPR017782">
    <property type="entry name" value="Hydroxyacylglutathione_Hdrlase"/>
</dbReference>
<keyword evidence="6 7" id="KW-0862">Zinc</keyword>
<dbReference type="Proteomes" id="UP000664658">
    <property type="component" value="Unassembled WGS sequence"/>
</dbReference>
<evidence type="ECO:0000259" key="8">
    <source>
        <dbReference type="SMART" id="SM00849"/>
    </source>
</evidence>
<reference evidence="9" key="1">
    <citation type="submission" date="2021-03" db="EMBL/GenBank/DDBJ databases">
        <title>Plesiomonas shigelloides zfcc0051, isolated from zebrafish feces.</title>
        <authorList>
            <person name="Vanderhoek Z."/>
            <person name="Gaulke C."/>
        </authorList>
    </citation>
    <scope>NUCLEOTIDE SEQUENCE</scope>
    <source>
        <strain evidence="9">Zfcc0051</strain>
    </source>
</reference>
<comment type="caution">
    <text evidence="9">The sequence shown here is derived from an EMBL/GenBank/DDBJ whole genome shotgun (WGS) entry which is preliminary data.</text>
</comment>
<feature type="binding site" evidence="7">
    <location>
        <position position="52"/>
    </location>
    <ligand>
        <name>Zn(2+)</name>
        <dbReference type="ChEBI" id="CHEBI:29105"/>
        <label>1</label>
    </ligand>
</feature>
<feature type="binding site" evidence="7">
    <location>
        <position position="57"/>
    </location>
    <ligand>
        <name>Zn(2+)</name>
        <dbReference type="ChEBI" id="CHEBI:29105"/>
        <label>2</label>
    </ligand>
</feature>
<dbReference type="InterPro" id="IPR050110">
    <property type="entry name" value="Glyoxalase_II_hydrolase"/>
</dbReference>
<name>A0A8I2B2G9_PLESH</name>
<dbReference type="EC" id="3.1.2.6" evidence="7"/>
<dbReference type="InterPro" id="IPR032282">
    <property type="entry name" value="HAGH_C"/>
</dbReference>
<dbReference type="InterPro" id="IPR035680">
    <property type="entry name" value="Clx_II_MBL"/>
</dbReference>
<feature type="binding site" evidence="7">
    <location>
        <position position="128"/>
    </location>
    <ligand>
        <name>Zn(2+)</name>
        <dbReference type="ChEBI" id="CHEBI:29105"/>
        <label>1</label>
    </ligand>
</feature>
<dbReference type="PIRSF" id="PIRSF005457">
    <property type="entry name" value="Glx"/>
    <property type="match status" value="1"/>
</dbReference>
<comment type="pathway">
    <text evidence="2 7">Secondary metabolite metabolism; methylglyoxal degradation; (R)-lactate from methylglyoxal: step 2/2.</text>
</comment>
<dbReference type="HAMAP" id="MF_01374">
    <property type="entry name" value="Glyoxalase_2"/>
    <property type="match status" value="1"/>
</dbReference>
<dbReference type="SMART" id="SM00849">
    <property type="entry name" value="Lactamase_B"/>
    <property type="match status" value="1"/>
</dbReference>
<feature type="binding site" evidence="7">
    <location>
        <position position="128"/>
    </location>
    <ligand>
        <name>Zn(2+)</name>
        <dbReference type="ChEBI" id="CHEBI:29105"/>
        <label>2</label>
    </ligand>
</feature>
<dbReference type="Pfam" id="PF00753">
    <property type="entry name" value="Lactamase_B"/>
    <property type="match status" value="1"/>
</dbReference>
<comment type="cofactor">
    <cofactor evidence="7">
        <name>Zn(2+)</name>
        <dbReference type="ChEBI" id="CHEBI:29105"/>
    </cofactor>
    <text evidence="7">Binds 2 Zn(2+) ions per subunit.</text>
</comment>
<dbReference type="PANTHER" id="PTHR43705">
    <property type="entry name" value="HYDROXYACYLGLUTATHIONE HYDROLASE"/>
    <property type="match status" value="1"/>
</dbReference>
<evidence type="ECO:0000256" key="6">
    <source>
        <dbReference type="ARBA" id="ARBA00022833"/>
    </source>
</evidence>
<dbReference type="Gene3D" id="3.60.15.10">
    <property type="entry name" value="Ribonuclease Z/Hydroxyacylglutathione hydrolase-like"/>
    <property type="match status" value="1"/>
</dbReference>
<accession>A0A8I2B2G9</accession>
<keyword evidence="4 7" id="KW-0479">Metal-binding</keyword>
<organism evidence="9 10">
    <name type="scientific">Plesiomonas shigelloides</name>
    <name type="common">Aeromonas shigelloides</name>
    <dbReference type="NCBI Taxonomy" id="703"/>
    <lineage>
        <taxon>Bacteria</taxon>
        <taxon>Pseudomonadati</taxon>
        <taxon>Pseudomonadota</taxon>
        <taxon>Gammaproteobacteria</taxon>
        <taxon>Enterobacterales</taxon>
        <taxon>Enterobacteriaceae</taxon>
        <taxon>Plesiomonas</taxon>
    </lineage>
</organism>